<evidence type="ECO:0000313" key="10">
    <source>
        <dbReference type="Proteomes" id="UP000620139"/>
    </source>
</evidence>
<evidence type="ECO:0000256" key="1">
    <source>
        <dbReference type="ARBA" id="ARBA00004651"/>
    </source>
</evidence>
<evidence type="ECO:0000256" key="3">
    <source>
        <dbReference type="ARBA" id="ARBA00022475"/>
    </source>
</evidence>
<evidence type="ECO:0000256" key="5">
    <source>
        <dbReference type="ARBA" id="ARBA00022989"/>
    </source>
</evidence>
<evidence type="ECO:0000259" key="8">
    <source>
        <dbReference type="PROSITE" id="PS50850"/>
    </source>
</evidence>
<feature type="transmembrane region" description="Helical" evidence="7">
    <location>
        <begin position="20"/>
        <end position="41"/>
    </location>
</feature>
<gene>
    <name evidence="9" type="ORF">I7X43_15150</name>
</gene>
<keyword evidence="6 7" id="KW-0472">Membrane</keyword>
<name>A0A931NFF2_9BURK</name>
<dbReference type="InterPro" id="IPR036259">
    <property type="entry name" value="MFS_trans_sf"/>
</dbReference>
<dbReference type="AlphaFoldDB" id="A0A931NFF2"/>
<evidence type="ECO:0000256" key="2">
    <source>
        <dbReference type="ARBA" id="ARBA00022448"/>
    </source>
</evidence>
<dbReference type="InterPro" id="IPR020846">
    <property type="entry name" value="MFS_dom"/>
</dbReference>
<keyword evidence="5 7" id="KW-1133">Transmembrane helix</keyword>
<keyword evidence="4 7" id="KW-0812">Transmembrane</keyword>
<dbReference type="Gene3D" id="1.20.1250.20">
    <property type="entry name" value="MFS general substrate transporter like domains"/>
    <property type="match status" value="1"/>
</dbReference>
<proteinExistence type="predicted"/>
<dbReference type="SUPFAM" id="SSF103473">
    <property type="entry name" value="MFS general substrate transporter"/>
    <property type="match status" value="1"/>
</dbReference>
<keyword evidence="2" id="KW-0813">Transport</keyword>
<evidence type="ECO:0000256" key="6">
    <source>
        <dbReference type="ARBA" id="ARBA00023136"/>
    </source>
</evidence>
<dbReference type="GO" id="GO:0005886">
    <property type="term" value="C:plasma membrane"/>
    <property type="evidence" value="ECO:0007669"/>
    <property type="project" value="UniProtKB-SubCell"/>
</dbReference>
<dbReference type="RefSeq" id="WP_198101796.1">
    <property type="nucleotide sequence ID" value="NZ_JAEDAL010000010.1"/>
</dbReference>
<sequence>MATTRVTTTLWLLAQGQGEVMVGVLLALVALAPALLGAAAGAWADRYGLWKPTWMAAVLSLIGSAAPLLWPSLPTLVLGAIGTGGAIAIAAVAIQREVAQRALVQGVSSQRMYSWVALGPALSNTVSPLVAGALIDHHSHAAAFAAAVLMAPLGVLLLHAHRRDPRPPQTHRVSTRPAWDLLRLPRLLPLLLINIMLAAAWDAHAFVVPVLGHARGYSASTIGVILASFAIAAAVVRLLIIRFSGRWSAQGTLRSAMAVTAGVSLVYVWLPGVAGLMLGSTLLGLALGSVQPTILSSLTQATPSPRHGQVLGLRMLATNGASVTLPMGFGVLAGVAGVGGPLWLMAGLLLAVWPATRALAHSNGPEAS</sequence>
<dbReference type="PROSITE" id="PS50850">
    <property type="entry name" value="MFS"/>
    <property type="match status" value="1"/>
</dbReference>
<protein>
    <submittedName>
        <fullName evidence="9">MFS transporter</fullName>
    </submittedName>
</protein>
<feature type="transmembrane region" description="Helical" evidence="7">
    <location>
        <begin position="181"/>
        <end position="201"/>
    </location>
</feature>
<comment type="caution">
    <text evidence="9">The sequence shown here is derived from an EMBL/GenBank/DDBJ whole genome shotgun (WGS) entry which is preliminary data.</text>
</comment>
<keyword evidence="3" id="KW-1003">Cell membrane</keyword>
<organism evidence="9 10">
    <name type="scientific">Inhella gelatinilytica</name>
    <dbReference type="NCBI Taxonomy" id="2795030"/>
    <lineage>
        <taxon>Bacteria</taxon>
        <taxon>Pseudomonadati</taxon>
        <taxon>Pseudomonadota</taxon>
        <taxon>Betaproteobacteria</taxon>
        <taxon>Burkholderiales</taxon>
        <taxon>Sphaerotilaceae</taxon>
        <taxon>Inhella</taxon>
    </lineage>
</organism>
<dbReference type="InterPro" id="IPR011701">
    <property type="entry name" value="MFS"/>
</dbReference>
<feature type="transmembrane region" description="Helical" evidence="7">
    <location>
        <begin position="221"/>
        <end position="240"/>
    </location>
</feature>
<dbReference type="EMBL" id="JAEDAL010000010">
    <property type="protein sequence ID" value="MBH9554180.1"/>
    <property type="molecule type" value="Genomic_DNA"/>
</dbReference>
<comment type="subcellular location">
    <subcellularLocation>
        <location evidence="1">Cell membrane</location>
        <topology evidence="1">Multi-pass membrane protein</topology>
    </subcellularLocation>
</comment>
<feature type="transmembrane region" description="Helical" evidence="7">
    <location>
        <begin position="115"/>
        <end position="135"/>
    </location>
</feature>
<evidence type="ECO:0000256" key="7">
    <source>
        <dbReference type="SAM" id="Phobius"/>
    </source>
</evidence>
<evidence type="ECO:0000256" key="4">
    <source>
        <dbReference type="ARBA" id="ARBA00022692"/>
    </source>
</evidence>
<dbReference type="Pfam" id="PF07690">
    <property type="entry name" value="MFS_1"/>
    <property type="match status" value="1"/>
</dbReference>
<dbReference type="InterPro" id="IPR050171">
    <property type="entry name" value="MFS_Transporters"/>
</dbReference>
<dbReference type="PANTHER" id="PTHR23517">
    <property type="entry name" value="RESISTANCE PROTEIN MDTM, PUTATIVE-RELATED-RELATED"/>
    <property type="match status" value="1"/>
</dbReference>
<accession>A0A931NFF2</accession>
<feature type="transmembrane region" description="Helical" evidence="7">
    <location>
        <begin position="141"/>
        <end position="160"/>
    </location>
</feature>
<dbReference type="GO" id="GO:0022857">
    <property type="term" value="F:transmembrane transporter activity"/>
    <property type="evidence" value="ECO:0007669"/>
    <property type="project" value="InterPro"/>
</dbReference>
<evidence type="ECO:0000313" key="9">
    <source>
        <dbReference type="EMBL" id="MBH9554180.1"/>
    </source>
</evidence>
<feature type="transmembrane region" description="Helical" evidence="7">
    <location>
        <begin position="76"/>
        <end position="94"/>
    </location>
</feature>
<keyword evidence="10" id="KW-1185">Reference proteome</keyword>
<feature type="domain" description="Major facilitator superfamily (MFS) profile" evidence="8">
    <location>
        <begin position="178"/>
        <end position="368"/>
    </location>
</feature>
<feature type="transmembrane region" description="Helical" evidence="7">
    <location>
        <begin position="342"/>
        <end position="360"/>
    </location>
</feature>
<reference evidence="9" key="1">
    <citation type="submission" date="2020-12" db="EMBL/GenBank/DDBJ databases">
        <title>The genome sequence of Inhella sp. 4Y17.</title>
        <authorList>
            <person name="Liu Y."/>
        </authorList>
    </citation>
    <scope>NUCLEOTIDE SEQUENCE</scope>
    <source>
        <strain evidence="9">4Y10</strain>
    </source>
</reference>
<dbReference type="Proteomes" id="UP000620139">
    <property type="component" value="Unassembled WGS sequence"/>
</dbReference>